<dbReference type="GO" id="GO:0006777">
    <property type="term" value="P:Mo-molybdopterin cofactor biosynthetic process"/>
    <property type="evidence" value="ECO:0007669"/>
    <property type="project" value="InterPro"/>
</dbReference>
<protein>
    <submittedName>
        <fullName evidence="1">Bifunctional molybdopterin-guanine dinucleotide biosynthesis protein MobB/MoaE</fullName>
    </submittedName>
</protein>
<dbReference type="GeneID" id="29829940"/>
<dbReference type="Proteomes" id="UP000185608">
    <property type="component" value="Chromosome"/>
</dbReference>
<dbReference type="Gene3D" id="3.90.1170.40">
    <property type="entry name" value="Molybdopterin biosynthesis MoaE subunit"/>
    <property type="match status" value="1"/>
</dbReference>
<dbReference type="CDD" id="cd00756">
    <property type="entry name" value="MoaE"/>
    <property type="match status" value="1"/>
</dbReference>
<gene>
    <name evidence="1" type="primary">moaE</name>
    <name evidence="1" type="ORF">HTSR_1951</name>
</gene>
<dbReference type="STRING" id="1873524.HSR6_2026"/>
<organism evidence="1 2">
    <name type="scientific">Halodesulfurarchaeum formicicum</name>
    <dbReference type="NCBI Taxonomy" id="1873524"/>
    <lineage>
        <taxon>Archaea</taxon>
        <taxon>Methanobacteriati</taxon>
        <taxon>Methanobacteriota</taxon>
        <taxon>Stenosarchaea group</taxon>
        <taxon>Halobacteria</taxon>
        <taxon>Halobacteriales</taxon>
        <taxon>Halobacteriaceae</taxon>
        <taxon>Halodesulfurarchaeum</taxon>
    </lineage>
</organism>
<dbReference type="Pfam" id="PF02391">
    <property type="entry name" value="MoaE"/>
    <property type="match status" value="1"/>
</dbReference>
<dbReference type="InterPro" id="IPR036563">
    <property type="entry name" value="MoaE_sf"/>
</dbReference>
<dbReference type="KEGG" id="halh:HTSR_1951"/>
<dbReference type="EMBL" id="CP016070">
    <property type="protein sequence ID" value="AOW81113.1"/>
    <property type="molecule type" value="Genomic_DNA"/>
</dbReference>
<dbReference type="AlphaFoldDB" id="A0A1D8S6X7"/>
<dbReference type="NCBIfam" id="NF011061">
    <property type="entry name" value="PRK14493.1"/>
    <property type="match status" value="1"/>
</dbReference>
<sequence>MYPLGIVTGPETSPDSVLEPVLDRLEAEGSVGVVRPGDPTAERTVYEVGEDGWAAQGEGLDAESALSTVATAHDYGLLVDFPDAAVPQIAVGAVDIEEPAMVAESLQALDLDAVVATAEAGEPIETLDSLIAQVKASPKAELSGAIATFTGRVRAKEDPEDDPTESLTFEKYEGVAETRMAEIEAELTDWDGVYEVAMHHRVGRIERGEDIVFVVVLAGHRDQAFEAVEAGINRIKDEVPIFKKETTVAEEFWVHEREH</sequence>
<name>A0A1D8S6X7_9EURY</name>
<dbReference type="SUPFAM" id="SSF54690">
    <property type="entry name" value="Molybdopterin synthase subunit MoaE"/>
    <property type="match status" value="1"/>
</dbReference>
<dbReference type="PANTHER" id="PTHR23404">
    <property type="entry name" value="MOLYBDOPTERIN SYNTHASE RELATED"/>
    <property type="match status" value="1"/>
</dbReference>
<dbReference type="PATRIC" id="fig|1855411.3.peg.1957"/>
<dbReference type="RefSeq" id="WP_070365760.1">
    <property type="nucleotide sequence ID" value="NZ_CP016070.1"/>
</dbReference>
<reference evidence="1 2" key="1">
    <citation type="submission" date="2016-06" db="EMBL/GenBank/DDBJ databases">
        <title>Discovery of anaerobic lithoheterotrophic haloarchaeon capable of sulfur respiration by hydrogen and formate.</title>
        <authorList>
            <person name="Sorokin D.Y."/>
            <person name="Kublanov I.V."/>
            <person name="Roman P."/>
            <person name="Sinninghe Damste J.S."/>
            <person name="Golyshin P.N."/>
            <person name="Rojo D."/>
            <person name="Ciordia S."/>
            <person name="Mena Md.C."/>
            <person name="Ferrer M."/>
            <person name="Smedile F."/>
            <person name="Messina E."/>
            <person name="La Cono V."/>
            <person name="Yakimov M.M."/>
        </authorList>
    </citation>
    <scope>NUCLEOTIDE SEQUENCE [LARGE SCALE GENOMIC DNA]</scope>
    <source>
        <strain evidence="1 2">HTSR1</strain>
    </source>
</reference>
<accession>A0A1D8S6X7</accession>
<evidence type="ECO:0000313" key="1">
    <source>
        <dbReference type="EMBL" id="AOW81113.1"/>
    </source>
</evidence>
<dbReference type="InterPro" id="IPR003448">
    <property type="entry name" value="Mopterin_biosynth_MoaE"/>
</dbReference>
<proteinExistence type="predicted"/>
<evidence type="ECO:0000313" key="2">
    <source>
        <dbReference type="Proteomes" id="UP000185608"/>
    </source>
</evidence>